<accession>A0ABU7UDU2</accession>
<keyword evidence="9" id="KW-1185">Reference proteome</keyword>
<dbReference type="PANTHER" id="PTHR33420">
    <property type="entry name" value="FIMBRIAL SUBUNIT ELFA-RELATED"/>
    <property type="match status" value="1"/>
</dbReference>
<comment type="similarity">
    <text evidence="2">Belongs to the fimbrial protein family.</text>
</comment>
<reference evidence="8 9" key="1">
    <citation type="submission" date="2023-10" db="EMBL/GenBank/DDBJ databases">
        <title>Wastewater isolates of ESBL- and carbapenemase-producing Gram-negative bacteria from New Zealand.</title>
        <authorList>
            <person name="Straub C."/>
            <person name="Weaver L."/>
            <person name="Cornelius A."/>
            <person name="Mcgill E."/>
            <person name="Dyet K."/>
            <person name="White L."/>
            <person name="Pattis I."/>
        </authorList>
    </citation>
    <scope>NUCLEOTIDE SEQUENCE [LARGE SCALE GENOMIC DNA]</scope>
    <source>
        <strain evidence="8 9">ESBL35</strain>
    </source>
</reference>
<evidence type="ECO:0000259" key="6">
    <source>
        <dbReference type="Pfam" id="PF00419"/>
    </source>
</evidence>
<organism evidence="8 9">
    <name type="scientific">Lelliottia amnigena</name>
    <name type="common">Enterobacter amnigenus</name>
    <dbReference type="NCBI Taxonomy" id="61646"/>
    <lineage>
        <taxon>Bacteria</taxon>
        <taxon>Pseudomonadati</taxon>
        <taxon>Pseudomonadota</taxon>
        <taxon>Gammaproteobacteria</taxon>
        <taxon>Enterobacterales</taxon>
        <taxon>Enterobacteriaceae</taxon>
        <taxon>Lelliottia</taxon>
    </lineage>
</organism>
<dbReference type="EMBL" id="JAZKLI010000001">
    <property type="protein sequence ID" value="MEE9685102.1"/>
    <property type="molecule type" value="Genomic_DNA"/>
</dbReference>
<protein>
    <submittedName>
        <fullName evidence="8">Fimbrial protein</fullName>
    </submittedName>
</protein>
<gene>
    <name evidence="8" type="ORF">V4839_16705</name>
</gene>
<name>A0ABU7UDU2_LELAM</name>
<dbReference type="Pfam" id="PF00419">
    <property type="entry name" value="Fimbrial"/>
    <property type="match status" value="1"/>
</dbReference>
<evidence type="ECO:0000256" key="1">
    <source>
        <dbReference type="ARBA" id="ARBA00004561"/>
    </source>
</evidence>
<comment type="caution">
    <text evidence="8">The sequence shown here is derived from an EMBL/GenBank/DDBJ whole genome shotgun (WGS) entry which is preliminary data.</text>
</comment>
<keyword evidence="4" id="KW-0281">Fimbrium</keyword>
<dbReference type="RefSeq" id="WP_331390242.1">
    <property type="nucleotide sequence ID" value="NZ_JAZKLB010000001.1"/>
</dbReference>
<evidence type="ECO:0000256" key="4">
    <source>
        <dbReference type="ARBA" id="ARBA00023263"/>
    </source>
</evidence>
<dbReference type="PANTHER" id="PTHR33420:SF3">
    <property type="entry name" value="FIMBRIAL SUBUNIT ELFA"/>
    <property type="match status" value="1"/>
</dbReference>
<evidence type="ECO:0000259" key="7">
    <source>
        <dbReference type="Pfam" id="PF22003"/>
    </source>
</evidence>
<dbReference type="SUPFAM" id="SSF49401">
    <property type="entry name" value="Bacterial adhesins"/>
    <property type="match status" value="1"/>
</dbReference>
<evidence type="ECO:0000256" key="3">
    <source>
        <dbReference type="ARBA" id="ARBA00022729"/>
    </source>
</evidence>
<feature type="domain" description="MrkD-like receptor binding" evidence="7">
    <location>
        <begin position="73"/>
        <end position="155"/>
    </location>
</feature>
<dbReference type="InterPro" id="IPR008966">
    <property type="entry name" value="Adhesion_dom_sf"/>
</dbReference>
<dbReference type="InterPro" id="IPR050263">
    <property type="entry name" value="Bact_Fimbrial_Adh_Pro"/>
</dbReference>
<feature type="chain" id="PRO_5046984895" evidence="5">
    <location>
        <begin position="21"/>
        <end position="338"/>
    </location>
</feature>
<sequence>MKIKTGLLGLALLFSAHVSATCEVDPSKSGSPVPHVFNMPNTTISVEADAPSSTTQPIYRYDIEPQSYTIYLSQCVDKEPYGKTAINLPAPGASAIYPTNIPGVGIKIIYNNGSDFGTGIYPVVYYTNFAPSPIGAYLYVPASFFRVEVYKIADSLSLTPLGDNILLPPNNYVYNWNTIDALDHASQIVHLDTIKIVSTPSCNFDNHKTVDFGTLTGNMLDASETIEKPLDFSITCQTDYGTYSATASISSDSTSSDGSYIKVTDAAGTSDKLAIRLKDDKGADLLVDGSSTVTINNLASKMPAEFHWKATVMAQPGATQHPAEGNFNAHAEILLQVK</sequence>
<evidence type="ECO:0000256" key="5">
    <source>
        <dbReference type="SAM" id="SignalP"/>
    </source>
</evidence>
<comment type="subcellular location">
    <subcellularLocation>
        <location evidence="1">Fimbrium</location>
    </subcellularLocation>
</comment>
<keyword evidence="3 5" id="KW-0732">Signal</keyword>
<dbReference type="Gene3D" id="2.60.40.1090">
    <property type="entry name" value="Fimbrial-type adhesion domain"/>
    <property type="match status" value="1"/>
</dbReference>
<evidence type="ECO:0000313" key="8">
    <source>
        <dbReference type="EMBL" id="MEE9685102.1"/>
    </source>
</evidence>
<feature type="signal peptide" evidence="5">
    <location>
        <begin position="1"/>
        <end position="20"/>
    </location>
</feature>
<evidence type="ECO:0000313" key="9">
    <source>
        <dbReference type="Proteomes" id="UP001335910"/>
    </source>
</evidence>
<evidence type="ECO:0000256" key="2">
    <source>
        <dbReference type="ARBA" id="ARBA00006671"/>
    </source>
</evidence>
<proteinExistence type="inferred from homology"/>
<feature type="domain" description="Fimbrial-type adhesion" evidence="6">
    <location>
        <begin position="197"/>
        <end position="337"/>
    </location>
</feature>
<dbReference type="InterPro" id="IPR036937">
    <property type="entry name" value="Adhesion_dom_fimbrial_sf"/>
</dbReference>
<dbReference type="Pfam" id="PF22003">
    <property type="entry name" value="MrkDrd"/>
    <property type="match status" value="1"/>
</dbReference>
<dbReference type="InterPro" id="IPR054160">
    <property type="entry name" value="MrkD_recept-bd"/>
</dbReference>
<dbReference type="Proteomes" id="UP001335910">
    <property type="component" value="Unassembled WGS sequence"/>
</dbReference>
<dbReference type="Gene3D" id="2.60.40.3310">
    <property type="match status" value="1"/>
</dbReference>
<dbReference type="InterPro" id="IPR000259">
    <property type="entry name" value="Adhesion_dom_fimbrial"/>
</dbReference>